<comment type="caution">
    <text evidence="3">The sequence shown here is derived from an EMBL/GenBank/DDBJ whole genome shotgun (WGS) entry which is preliminary data.</text>
</comment>
<dbReference type="InterPro" id="IPR000400">
    <property type="entry name" value="Glyco_hydro_46"/>
</dbReference>
<feature type="transmembrane region" description="Helical" evidence="1">
    <location>
        <begin position="288"/>
        <end position="307"/>
    </location>
</feature>
<keyword evidence="1" id="KW-0472">Membrane</keyword>
<keyword evidence="2" id="KW-0732">Signal</keyword>
<sequence>MHGPTFLSAALLAATAFLSTPTLAALTDCQKSMVQQLTNTFENSQTHFAFDYCQDIKDGRGFTCGIVGFTTSTRDAFDVVSTYSKDPGYSQEFEPYLGKLLELNSTQSDSAEGLSGFCDAWYTAASNPAFRAVQVAKADALYYTPAQKIADNLGLTLAISRGQLYDAAIQMGIESDPDSMPSIVNRTAKPEGMAEETWISNFMKERQRTLCNPSTPATQAAWCASVTRVESYTHLLETGQTNFTETFKPLNNDGKEFTINCNLDVWTQYIPGKRYGEEGGSGGLSTGAVAAIAVVLALLVLVGAFFVHRRIRHGTWRPFGKRSMVIV</sequence>
<evidence type="ECO:0000313" key="4">
    <source>
        <dbReference type="Proteomes" id="UP000318582"/>
    </source>
</evidence>
<dbReference type="EMBL" id="QEAQ01000007">
    <property type="protein sequence ID" value="TPX61533.1"/>
    <property type="molecule type" value="Genomic_DNA"/>
</dbReference>
<dbReference type="AlphaFoldDB" id="A0A507EBT5"/>
<proteinExistence type="predicted"/>
<protein>
    <submittedName>
        <fullName evidence="3">Chitosanase</fullName>
    </submittedName>
</protein>
<dbReference type="GO" id="GO:0005576">
    <property type="term" value="C:extracellular region"/>
    <property type="evidence" value="ECO:0007669"/>
    <property type="project" value="InterPro"/>
</dbReference>
<evidence type="ECO:0000256" key="2">
    <source>
        <dbReference type="SAM" id="SignalP"/>
    </source>
</evidence>
<accession>A0A507EBT5</accession>
<dbReference type="Pfam" id="PF01374">
    <property type="entry name" value="Glyco_hydro_46"/>
    <property type="match status" value="1"/>
</dbReference>
<reference evidence="3 4" key="1">
    <citation type="journal article" date="2019" name="Sci. Rep.">
        <title>Comparative genomics of chytrid fungi reveal insights into the obligate biotrophic and pathogenic lifestyle of Synchytrium endobioticum.</title>
        <authorList>
            <person name="van de Vossenberg B.T.L.H."/>
            <person name="Warris S."/>
            <person name="Nguyen H.D.T."/>
            <person name="van Gent-Pelzer M.P.E."/>
            <person name="Joly D.L."/>
            <person name="van de Geest H.C."/>
            <person name="Bonants P.J.M."/>
            <person name="Smith D.S."/>
            <person name="Levesque C.A."/>
            <person name="van der Lee T.A.J."/>
        </authorList>
    </citation>
    <scope>NUCLEOTIDE SEQUENCE [LARGE SCALE GENOMIC DNA]</scope>
    <source>
        <strain evidence="3 4">CBS 809.83</strain>
    </source>
</reference>
<evidence type="ECO:0000256" key="1">
    <source>
        <dbReference type="SAM" id="Phobius"/>
    </source>
</evidence>
<feature type="chain" id="PRO_5021317199" evidence="2">
    <location>
        <begin position="25"/>
        <end position="327"/>
    </location>
</feature>
<dbReference type="Gene3D" id="3.30.386.10">
    <property type="entry name" value="Chitosanase, subunit A, domain 2"/>
    <property type="match status" value="1"/>
</dbReference>
<organism evidence="3 4">
    <name type="scientific">Powellomyces hirtus</name>
    <dbReference type="NCBI Taxonomy" id="109895"/>
    <lineage>
        <taxon>Eukaryota</taxon>
        <taxon>Fungi</taxon>
        <taxon>Fungi incertae sedis</taxon>
        <taxon>Chytridiomycota</taxon>
        <taxon>Chytridiomycota incertae sedis</taxon>
        <taxon>Chytridiomycetes</taxon>
        <taxon>Spizellomycetales</taxon>
        <taxon>Powellomycetaceae</taxon>
        <taxon>Powellomyces</taxon>
    </lineage>
</organism>
<evidence type="ECO:0000313" key="3">
    <source>
        <dbReference type="EMBL" id="TPX61533.1"/>
    </source>
</evidence>
<dbReference type="GO" id="GO:0016977">
    <property type="term" value="F:chitosanase activity"/>
    <property type="evidence" value="ECO:0007669"/>
    <property type="project" value="InterPro"/>
</dbReference>
<dbReference type="InterPro" id="IPR023346">
    <property type="entry name" value="Lysozyme-like_dom_sf"/>
</dbReference>
<feature type="signal peptide" evidence="2">
    <location>
        <begin position="1"/>
        <end position="24"/>
    </location>
</feature>
<keyword evidence="1" id="KW-0812">Transmembrane</keyword>
<dbReference type="Gene3D" id="1.20.141.10">
    <property type="entry name" value="Chitosanase, subunit A, domain 1"/>
    <property type="match status" value="1"/>
</dbReference>
<dbReference type="InterPro" id="IPR023099">
    <property type="entry name" value="Glyco_hydro_46_N"/>
</dbReference>
<dbReference type="Proteomes" id="UP000318582">
    <property type="component" value="Unassembled WGS sequence"/>
</dbReference>
<dbReference type="GO" id="GO:0005975">
    <property type="term" value="P:carbohydrate metabolic process"/>
    <property type="evidence" value="ECO:0007669"/>
    <property type="project" value="InterPro"/>
</dbReference>
<gene>
    <name evidence="3" type="ORF">PhCBS80983_g01121</name>
</gene>
<dbReference type="SUPFAM" id="SSF53955">
    <property type="entry name" value="Lysozyme-like"/>
    <property type="match status" value="1"/>
</dbReference>
<name>A0A507EBT5_9FUNG</name>
<keyword evidence="4" id="KW-1185">Reference proteome</keyword>
<keyword evidence="1" id="KW-1133">Transmembrane helix</keyword>